<evidence type="ECO:0000313" key="3">
    <source>
        <dbReference type="Proteomes" id="UP001056576"/>
    </source>
</evidence>
<organism evidence="2 3">
    <name type="scientific">Brevundimonas phage vB_BpoS-Kikimora</name>
    <dbReference type="NCBI Taxonomy" id="2948601"/>
    <lineage>
        <taxon>Viruses</taxon>
        <taxon>Duplodnaviria</taxon>
        <taxon>Heunggongvirae</taxon>
        <taxon>Uroviricota</taxon>
        <taxon>Caudoviricetes</taxon>
        <taxon>Jeanschmidtviridae</taxon>
        <taxon>Kikimoravirus</taxon>
        <taxon>Kikimoravirus kikimora</taxon>
    </lineage>
</organism>
<accession>A0A9E7SKT5</accession>
<gene>
    <name evidence="2" type="ORF">KIKIMORA_01190</name>
</gene>
<evidence type="ECO:0000313" key="2">
    <source>
        <dbReference type="EMBL" id="USN15265.1"/>
    </source>
</evidence>
<feature type="region of interest" description="Disordered" evidence="1">
    <location>
        <begin position="1"/>
        <end position="27"/>
    </location>
</feature>
<name>A0A9E7SKT5_9CAUD</name>
<sequence>MDGTMTYPRYKNGHVDTGAPIQSSNRRTRCPKCNSTDYVETISREKCRSCGLECDYWGAGANDVYQEHLEAKWESEEREREEAFQREFDEEARQRFLSSVPWNEGDPW</sequence>
<dbReference type="EMBL" id="ON529857">
    <property type="protein sequence ID" value="USN15265.1"/>
    <property type="molecule type" value="Genomic_DNA"/>
</dbReference>
<evidence type="ECO:0000256" key="1">
    <source>
        <dbReference type="SAM" id="MobiDB-lite"/>
    </source>
</evidence>
<dbReference type="Proteomes" id="UP001056576">
    <property type="component" value="Segment"/>
</dbReference>
<protein>
    <submittedName>
        <fullName evidence="2">Uncharacterized protein</fullName>
    </submittedName>
</protein>
<keyword evidence="3" id="KW-1185">Reference proteome</keyword>
<proteinExistence type="predicted"/>
<reference evidence="2 3" key="1">
    <citation type="submission" date="2022-05" db="EMBL/GenBank/DDBJ databases">
        <authorList>
            <person name="Friedrich I."/>
            <person name="Poehlein A."/>
            <person name="Schneider D."/>
            <person name="Hertel R."/>
            <person name="Daniel R."/>
        </authorList>
    </citation>
    <scope>NUCLEOTIDE SEQUENCE [LARGE SCALE GENOMIC DNA]</scope>
</reference>